<dbReference type="EMBL" id="BK015817">
    <property type="protein sequence ID" value="DAE26396.1"/>
    <property type="molecule type" value="Genomic_DNA"/>
</dbReference>
<organism evidence="1">
    <name type="scientific">Myoviridae sp. ctxbQ4</name>
    <dbReference type="NCBI Taxonomy" id="2827292"/>
    <lineage>
        <taxon>Viruses</taxon>
        <taxon>Duplodnaviria</taxon>
        <taxon>Heunggongvirae</taxon>
        <taxon>Uroviricota</taxon>
        <taxon>Caudoviricetes</taxon>
    </lineage>
</organism>
<reference evidence="1" key="1">
    <citation type="journal article" date="2021" name="Proc. Natl. Acad. Sci. U.S.A.">
        <title>A Catalog of Tens of Thousands of Viruses from Human Metagenomes Reveals Hidden Associations with Chronic Diseases.</title>
        <authorList>
            <person name="Tisza M.J."/>
            <person name="Buck C.B."/>
        </authorList>
    </citation>
    <scope>NUCLEOTIDE SEQUENCE</scope>
    <source>
        <strain evidence="1">CtxbQ4</strain>
    </source>
</reference>
<accession>A0A8S5R5X6</accession>
<sequence>MTREDARIAVRLNAVVQSENGIKGYAYQLIWTHEKGRQSYEAIGIHDLRANAVYLEKTEKVNVVDWQAPDRVINEMRERMKEKI</sequence>
<evidence type="ECO:0000313" key="1">
    <source>
        <dbReference type="EMBL" id="DAE26396.1"/>
    </source>
</evidence>
<name>A0A8S5R5X6_9CAUD</name>
<proteinExistence type="predicted"/>
<protein>
    <submittedName>
        <fullName evidence="1">Uncharacterized protein</fullName>
    </submittedName>
</protein>